<dbReference type="HOGENOM" id="CLU_006332_10_4_10"/>
<dbReference type="KEGG" id="evi:Echvi_4521"/>
<dbReference type="Gene3D" id="3.30.1120.10">
    <property type="match status" value="1"/>
</dbReference>
<dbReference type="InterPro" id="IPR050738">
    <property type="entry name" value="Sulfatase"/>
</dbReference>
<evidence type="ECO:0000313" key="9">
    <source>
        <dbReference type="Proteomes" id="UP000010796"/>
    </source>
</evidence>
<dbReference type="OrthoDB" id="9764377at2"/>
<evidence type="ECO:0000259" key="7">
    <source>
        <dbReference type="Pfam" id="PF00884"/>
    </source>
</evidence>
<comment type="similarity">
    <text evidence="2">Belongs to the sulfatase family.</text>
</comment>
<dbReference type="PANTHER" id="PTHR42693:SF42">
    <property type="entry name" value="ARYLSULFATASE G"/>
    <property type="match status" value="1"/>
</dbReference>
<comment type="cofactor">
    <cofactor evidence="1">
        <name>Ca(2+)</name>
        <dbReference type="ChEBI" id="CHEBI:29108"/>
    </cofactor>
</comment>
<feature type="domain" description="Sulfatase N-terminal" evidence="7">
    <location>
        <begin position="39"/>
        <end position="367"/>
    </location>
</feature>
<dbReference type="GO" id="GO:0046872">
    <property type="term" value="F:metal ion binding"/>
    <property type="evidence" value="ECO:0007669"/>
    <property type="project" value="UniProtKB-KW"/>
</dbReference>
<dbReference type="PANTHER" id="PTHR42693">
    <property type="entry name" value="ARYLSULFATASE FAMILY MEMBER"/>
    <property type="match status" value="1"/>
</dbReference>
<dbReference type="AlphaFoldDB" id="L0G391"/>
<dbReference type="GO" id="GO:0004065">
    <property type="term" value="F:arylsulfatase activity"/>
    <property type="evidence" value="ECO:0007669"/>
    <property type="project" value="TreeGrafter"/>
</dbReference>
<dbReference type="Gene3D" id="3.40.720.10">
    <property type="entry name" value="Alkaline Phosphatase, subunit A"/>
    <property type="match status" value="1"/>
</dbReference>
<evidence type="ECO:0000256" key="2">
    <source>
        <dbReference type="ARBA" id="ARBA00008779"/>
    </source>
</evidence>
<evidence type="ECO:0000256" key="3">
    <source>
        <dbReference type="ARBA" id="ARBA00022723"/>
    </source>
</evidence>
<dbReference type="InterPro" id="IPR024607">
    <property type="entry name" value="Sulfatase_CS"/>
</dbReference>
<keyword evidence="9" id="KW-1185">Reference proteome</keyword>
<keyword evidence="3" id="KW-0479">Metal-binding</keyword>
<dbReference type="InterPro" id="IPR000917">
    <property type="entry name" value="Sulfatase_N"/>
</dbReference>
<sequence length="497" mass="55991">MRIPSDKMILGTLSAYLCIGLLQINVWANDQGKPDPSPPNILLIYVDDLGYGDTGPYGNTIVETPNLDILSKHGMTFTQAYAPAPLCSPSRAALLTGKDVARVRFEFVTKYPEDEFTWDDPKWLDKFKGLSLVPPPYTLNLPLKEITLAEALKSQGYRTGLVGKWHVAAHHGFYKGWSLTHGPKQQGFDFTAETFGAHPYAKVGGERVPDGGYPVDELTEKSIEFINEAHGSPFFLMSSFYFVHTPLKKNIPWLYKKYKGKYPSGTREEVIHYAVNISLMDHYVGRILKALERTGKSKNTIVIFTSDNGGHPEIADNGPFRGSKWNLYEGGIRVPMIMSWPAHIQEGSVCDQIVSQLDFMPTFMDLTASGKKSKDWDGVSLMPLLTGKGSYKTSRPLSWHFPYYHPEGEEFFKSPSGIGTGDGFVSQTKPHSAWREGDFKLIYFYEDDRAELYNLKDDPSESNEIGSERPQIKKGLLKNLQRHLSQVHARIPKRKER</sequence>
<protein>
    <submittedName>
        <fullName evidence="8">Arylsulfatase A family protein</fullName>
    </submittedName>
</protein>
<dbReference type="EMBL" id="CP003346">
    <property type="protein sequence ID" value="AGA80694.1"/>
    <property type="molecule type" value="Genomic_DNA"/>
</dbReference>
<dbReference type="SUPFAM" id="SSF53649">
    <property type="entry name" value="Alkaline phosphatase-like"/>
    <property type="match status" value="1"/>
</dbReference>
<dbReference type="RefSeq" id="WP_015268216.1">
    <property type="nucleotide sequence ID" value="NC_019904.1"/>
</dbReference>
<dbReference type="PROSITE" id="PS00523">
    <property type="entry name" value="SULFATASE_1"/>
    <property type="match status" value="1"/>
</dbReference>
<gene>
    <name evidence="8" type="ordered locus">Echvi_4521</name>
</gene>
<dbReference type="CDD" id="cd16144">
    <property type="entry name" value="ARS_like"/>
    <property type="match status" value="1"/>
</dbReference>
<evidence type="ECO:0000256" key="5">
    <source>
        <dbReference type="ARBA" id="ARBA00022801"/>
    </source>
</evidence>
<dbReference type="PATRIC" id="fig|926556.3.peg.4778"/>
<organism evidence="8 9">
    <name type="scientific">Echinicola vietnamensis (strain DSM 17526 / LMG 23754 / KMM 6221)</name>
    <dbReference type="NCBI Taxonomy" id="926556"/>
    <lineage>
        <taxon>Bacteria</taxon>
        <taxon>Pseudomonadati</taxon>
        <taxon>Bacteroidota</taxon>
        <taxon>Cytophagia</taxon>
        <taxon>Cytophagales</taxon>
        <taxon>Cyclobacteriaceae</taxon>
        <taxon>Echinicola</taxon>
    </lineage>
</organism>
<keyword evidence="4" id="KW-0732">Signal</keyword>
<dbReference type="PROSITE" id="PS00149">
    <property type="entry name" value="SULFATASE_2"/>
    <property type="match status" value="1"/>
</dbReference>
<dbReference type="eggNOG" id="COG3119">
    <property type="taxonomic scope" value="Bacteria"/>
</dbReference>
<keyword evidence="5" id="KW-0378">Hydrolase</keyword>
<dbReference type="Pfam" id="PF00884">
    <property type="entry name" value="Sulfatase"/>
    <property type="match status" value="1"/>
</dbReference>
<name>L0G391_ECHVK</name>
<reference evidence="9" key="1">
    <citation type="submission" date="2012-02" db="EMBL/GenBank/DDBJ databases">
        <title>The complete genome of Echinicola vietnamensis DSM 17526.</title>
        <authorList>
            <person name="Lucas S."/>
            <person name="Copeland A."/>
            <person name="Lapidus A."/>
            <person name="Glavina del Rio T."/>
            <person name="Dalin E."/>
            <person name="Tice H."/>
            <person name="Bruce D."/>
            <person name="Goodwin L."/>
            <person name="Pitluck S."/>
            <person name="Peters L."/>
            <person name="Ovchinnikova G."/>
            <person name="Teshima H."/>
            <person name="Kyrpides N."/>
            <person name="Mavromatis K."/>
            <person name="Ivanova N."/>
            <person name="Brettin T."/>
            <person name="Detter J.C."/>
            <person name="Han C."/>
            <person name="Larimer F."/>
            <person name="Land M."/>
            <person name="Hauser L."/>
            <person name="Markowitz V."/>
            <person name="Cheng J.-F."/>
            <person name="Hugenholtz P."/>
            <person name="Woyke T."/>
            <person name="Wu D."/>
            <person name="Brambilla E."/>
            <person name="Klenk H.-P."/>
            <person name="Eisen J.A."/>
        </authorList>
    </citation>
    <scope>NUCLEOTIDE SEQUENCE [LARGE SCALE GENOMIC DNA]</scope>
    <source>
        <strain evidence="9">DSM 17526 / LMG 23754 / KMM 6221</strain>
    </source>
</reference>
<dbReference type="Proteomes" id="UP000010796">
    <property type="component" value="Chromosome"/>
</dbReference>
<evidence type="ECO:0000256" key="1">
    <source>
        <dbReference type="ARBA" id="ARBA00001913"/>
    </source>
</evidence>
<keyword evidence="6" id="KW-0106">Calcium</keyword>
<evidence type="ECO:0000256" key="4">
    <source>
        <dbReference type="ARBA" id="ARBA00022729"/>
    </source>
</evidence>
<dbReference type="InterPro" id="IPR017850">
    <property type="entry name" value="Alkaline_phosphatase_core_sf"/>
</dbReference>
<evidence type="ECO:0000256" key="6">
    <source>
        <dbReference type="ARBA" id="ARBA00022837"/>
    </source>
</evidence>
<evidence type="ECO:0000313" key="8">
    <source>
        <dbReference type="EMBL" id="AGA80694.1"/>
    </source>
</evidence>
<proteinExistence type="inferred from homology"/>
<dbReference type="STRING" id="926556.Echvi_4521"/>
<accession>L0G391</accession>